<feature type="domain" description="MD-2-related lipid-recognition" evidence="3">
    <location>
        <begin position="37"/>
        <end position="178"/>
    </location>
</feature>
<sequence>MYMFANKSMEASIVITLIFISSVRCQCGEDTFHLKQFENCGGETSDIRVRPCKSEPCSFTKGQLISLEVDFNSGKCFVITMYHKALQQENDLCKQGEQNSNFIDVNVMARFMEMDFPLPGINQNGCKGYGLTCPIKNGQNYTLRYSMMVDPFFPTIETNVTWRLTGEGGKLLCLKTPMQITDPPVVMGIPFLPFL</sequence>
<evidence type="ECO:0000259" key="3">
    <source>
        <dbReference type="SMART" id="SM00737"/>
    </source>
</evidence>
<keyword evidence="4" id="KW-1185">Reference proteome</keyword>
<dbReference type="SUPFAM" id="SSF81296">
    <property type="entry name" value="E set domains"/>
    <property type="match status" value="1"/>
</dbReference>
<keyword evidence="2" id="KW-0732">Signal</keyword>
<name>A0ABM1SQD9_LIMPO</name>
<reference evidence="5" key="1">
    <citation type="submission" date="2025-08" db="UniProtKB">
        <authorList>
            <consortium name="RefSeq"/>
        </authorList>
    </citation>
    <scope>IDENTIFICATION</scope>
    <source>
        <tissue evidence="5">Muscle</tissue>
    </source>
</reference>
<gene>
    <name evidence="5" type="primary">LOC106462796</name>
</gene>
<proteinExistence type="inferred from homology"/>
<dbReference type="Pfam" id="PF02221">
    <property type="entry name" value="E1_DerP2_DerF2"/>
    <property type="match status" value="1"/>
</dbReference>
<dbReference type="InterPro" id="IPR039670">
    <property type="entry name" value="NPC2-like"/>
</dbReference>
<evidence type="ECO:0000256" key="1">
    <source>
        <dbReference type="ARBA" id="ARBA00006370"/>
    </source>
</evidence>
<evidence type="ECO:0000256" key="2">
    <source>
        <dbReference type="SAM" id="SignalP"/>
    </source>
</evidence>
<dbReference type="PANTHER" id="PTHR11306:SF7">
    <property type="entry name" value="AGAP002848-PA"/>
    <property type="match status" value="1"/>
</dbReference>
<comment type="similarity">
    <text evidence="1">Belongs to the NPC2 family.</text>
</comment>
<dbReference type="GeneID" id="106462796"/>
<feature type="chain" id="PRO_5045743319" evidence="2">
    <location>
        <begin position="26"/>
        <end position="195"/>
    </location>
</feature>
<feature type="signal peptide" evidence="2">
    <location>
        <begin position="1"/>
        <end position="25"/>
    </location>
</feature>
<dbReference type="SMART" id="SM00737">
    <property type="entry name" value="ML"/>
    <property type="match status" value="1"/>
</dbReference>
<dbReference type="InterPro" id="IPR003172">
    <property type="entry name" value="ML_dom"/>
</dbReference>
<dbReference type="Gene3D" id="2.60.40.770">
    <property type="match status" value="1"/>
</dbReference>
<dbReference type="PANTHER" id="PTHR11306">
    <property type="entry name" value="NIEMANN PICK TYPE C2 PROTEIN NPC2-RELATED"/>
    <property type="match status" value="1"/>
</dbReference>
<dbReference type="RefSeq" id="XP_022245845.1">
    <property type="nucleotide sequence ID" value="XM_022390137.1"/>
</dbReference>
<dbReference type="Proteomes" id="UP000694941">
    <property type="component" value="Unplaced"/>
</dbReference>
<evidence type="ECO:0000313" key="5">
    <source>
        <dbReference type="RefSeq" id="XP_022245845.1"/>
    </source>
</evidence>
<evidence type="ECO:0000313" key="4">
    <source>
        <dbReference type="Proteomes" id="UP000694941"/>
    </source>
</evidence>
<dbReference type="InterPro" id="IPR014756">
    <property type="entry name" value="Ig_E-set"/>
</dbReference>
<accession>A0ABM1SQD9</accession>
<organism evidence="4 5">
    <name type="scientific">Limulus polyphemus</name>
    <name type="common">Atlantic horseshoe crab</name>
    <dbReference type="NCBI Taxonomy" id="6850"/>
    <lineage>
        <taxon>Eukaryota</taxon>
        <taxon>Metazoa</taxon>
        <taxon>Ecdysozoa</taxon>
        <taxon>Arthropoda</taxon>
        <taxon>Chelicerata</taxon>
        <taxon>Merostomata</taxon>
        <taxon>Xiphosura</taxon>
        <taxon>Limulidae</taxon>
        <taxon>Limulus</taxon>
    </lineage>
</organism>
<protein>
    <submittedName>
        <fullName evidence="5">Mite group 2 allergen Tyr p 2-like</fullName>
    </submittedName>
</protein>